<gene>
    <name evidence="1" type="ORF">GPM918_LOCUS42035</name>
    <name evidence="2" type="ORF">SRO942_LOCUS43203</name>
</gene>
<dbReference type="Gene3D" id="2.160.20.120">
    <property type="match status" value="1"/>
</dbReference>
<dbReference type="Proteomes" id="UP000663829">
    <property type="component" value="Unassembled WGS sequence"/>
</dbReference>
<proteinExistence type="predicted"/>
<dbReference type="OrthoDB" id="9997623at2759"/>
<organism evidence="1 3">
    <name type="scientific">Didymodactylos carnosus</name>
    <dbReference type="NCBI Taxonomy" id="1234261"/>
    <lineage>
        <taxon>Eukaryota</taxon>
        <taxon>Metazoa</taxon>
        <taxon>Spiralia</taxon>
        <taxon>Gnathifera</taxon>
        <taxon>Rotifera</taxon>
        <taxon>Eurotatoria</taxon>
        <taxon>Bdelloidea</taxon>
        <taxon>Philodinida</taxon>
        <taxon>Philodinidae</taxon>
        <taxon>Didymodactylos</taxon>
    </lineage>
</organism>
<dbReference type="EMBL" id="CAJOBC010100838">
    <property type="protein sequence ID" value="CAF4469684.1"/>
    <property type="molecule type" value="Genomic_DNA"/>
</dbReference>
<comment type="caution">
    <text evidence="1">The sequence shown here is derived from an EMBL/GenBank/DDBJ whole genome shotgun (WGS) entry which is preliminary data.</text>
</comment>
<evidence type="ECO:0000313" key="1">
    <source>
        <dbReference type="EMBL" id="CAF1595298.1"/>
    </source>
</evidence>
<evidence type="ECO:0000313" key="3">
    <source>
        <dbReference type="Proteomes" id="UP000663829"/>
    </source>
</evidence>
<dbReference type="AlphaFoldDB" id="A0A816AB16"/>
<protein>
    <submittedName>
        <fullName evidence="1">Uncharacterized protein</fullName>
    </submittedName>
</protein>
<evidence type="ECO:0000313" key="2">
    <source>
        <dbReference type="EMBL" id="CAF4469684.1"/>
    </source>
</evidence>
<feature type="non-terminal residue" evidence="1">
    <location>
        <position position="1"/>
    </location>
</feature>
<dbReference type="Proteomes" id="UP000681722">
    <property type="component" value="Unassembled WGS sequence"/>
</dbReference>
<sequence>CSNLMTKKINVISSGIGNVHVVAADEINVTLSGIGTVFYSGPLKQQIKTGLGNIVEVKNTNIEQIGLS</sequence>
<dbReference type="EMBL" id="CAJNOQ010034565">
    <property type="protein sequence ID" value="CAF1595298.1"/>
    <property type="molecule type" value="Genomic_DNA"/>
</dbReference>
<keyword evidence="3" id="KW-1185">Reference proteome</keyword>
<name>A0A816AB16_9BILA</name>
<accession>A0A816AB16</accession>
<reference evidence="1" key="1">
    <citation type="submission" date="2021-02" db="EMBL/GenBank/DDBJ databases">
        <authorList>
            <person name="Nowell W R."/>
        </authorList>
    </citation>
    <scope>NUCLEOTIDE SEQUENCE</scope>
</reference>